<organism evidence="1 2">
    <name type="scientific">Isoptericola cucumis</name>
    <dbReference type="NCBI Taxonomy" id="1776856"/>
    <lineage>
        <taxon>Bacteria</taxon>
        <taxon>Bacillati</taxon>
        <taxon>Actinomycetota</taxon>
        <taxon>Actinomycetes</taxon>
        <taxon>Micrococcales</taxon>
        <taxon>Promicromonosporaceae</taxon>
        <taxon>Isoptericola</taxon>
    </lineage>
</organism>
<proteinExistence type="predicted"/>
<evidence type="ECO:0000313" key="1">
    <source>
        <dbReference type="EMBL" id="GGI05994.1"/>
    </source>
</evidence>
<dbReference type="SUPFAM" id="SSF54506">
    <property type="entry name" value="Diaminopimelate epimerase-like"/>
    <property type="match status" value="1"/>
</dbReference>
<keyword evidence="2" id="KW-1185">Reference proteome</keyword>
<dbReference type="Proteomes" id="UP000632535">
    <property type="component" value="Unassembled WGS sequence"/>
</dbReference>
<dbReference type="PANTHER" id="PTHR13774:SF32">
    <property type="entry name" value="ANTISENSE-ENHANCING SEQUENCE 1"/>
    <property type="match status" value="1"/>
</dbReference>
<protein>
    <submittedName>
        <fullName evidence="1">Phenazine biosynthesis protein PhzF</fullName>
    </submittedName>
</protein>
<comment type="caution">
    <text evidence="1">The sequence shown here is derived from an EMBL/GenBank/DDBJ whole genome shotgun (WGS) entry which is preliminary data.</text>
</comment>
<dbReference type="Pfam" id="PF02567">
    <property type="entry name" value="PhzC-PhzF"/>
    <property type="match status" value="1"/>
</dbReference>
<gene>
    <name evidence="1" type="ORF">GCM10007368_08930</name>
</gene>
<dbReference type="NCBIfam" id="TIGR00654">
    <property type="entry name" value="PhzF_family"/>
    <property type="match status" value="1"/>
</dbReference>
<name>A0ABQ2B4E1_9MICO</name>
<dbReference type="PANTHER" id="PTHR13774">
    <property type="entry name" value="PHENAZINE BIOSYNTHESIS PROTEIN"/>
    <property type="match status" value="1"/>
</dbReference>
<dbReference type="PIRSF" id="PIRSF016184">
    <property type="entry name" value="PhzC_PhzF"/>
    <property type="match status" value="1"/>
</dbReference>
<reference evidence="2" key="1">
    <citation type="journal article" date="2019" name="Int. J. Syst. Evol. Microbiol.">
        <title>The Global Catalogue of Microorganisms (GCM) 10K type strain sequencing project: providing services to taxonomists for standard genome sequencing and annotation.</title>
        <authorList>
            <consortium name="The Broad Institute Genomics Platform"/>
            <consortium name="The Broad Institute Genome Sequencing Center for Infectious Disease"/>
            <person name="Wu L."/>
            <person name="Ma J."/>
        </authorList>
    </citation>
    <scope>NUCLEOTIDE SEQUENCE [LARGE SCALE GENOMIC DNA]</scope>
    <source>
        <strain evidence="2">CCM 8653</strain>
    </source>
</reference>
<accession>A0ABQ2B4E1</accession>
<dbReference type="Gene3D" id="3.10.310.10">
    <property type="entry name" value="Diaminopimelate Epimerase, Chain A, domain 1"/>
    <property type="match status" value="2"/>
</dbReference>
<dbReference type="EMBL" id="BMDG01000003">
    <property type="protein sequence ID" value="GGI05994.1"/>
    <property type="molecule type" value="Genomic_DNA"/>
</dbReference>
<evidence type="ECO:0000313" key="2">
    <source>
        <dbReference type="Proteomes" id="UP000632535"/>
    </source>
</evidence>
<sequence>MCDMPHTLGLRQVDVFASGPLTGNPVAVVHDADDLTDDRMAAFARWTNLSETTFLLAPTHARADYRVRIWTPGGELPFAGHPTLGTAHAWLEAGGVPRTEGAVVQECGVGNVTLRRGAPGRPDDGRLAFAGPPLLRSGSVAPEDLAHLARALRVPVSDVVDAAWVDNGPGWVAALLPDAAAVLAVEPDLAAFGDLKIGVVGPYEPGESDAAVEVRAFVPGLGVAEDPVTGSLNAGIGEWLAGPVLPESYVASQGTVLGRRGRVHVRRDTDGVVWVGGDTVTTISGSVTL</sequence>
<dbReference type="InterPro" id="IPR003719">
    <property type="entry name" value="Phenazine_PhzF-like"/>
</dbReference>